<gene>
    <name evidence="2" type="ORF">LA76x_1244</name>
</gene>
<dbReference type="STRING" id="84531.LA76x_1244"/>
<dbReference type="EMBL" id="CP011129">
    <property type="protein sequence ID" value="ALN79403.1"/>
    <property type="molecule type" value="Genomic_DNA"/>
</dbReference>
<accession>A0A0S2F7A9</accession>
<organism evidence="2 3">
    <name type="scientific">Lysobacter antibioticus</name>
    <dbReference type="NCBI Taxonomy" id="84531"/>
    <lineage>
        <taxon>Bacteria</taxon>
        <taxon>Pseudomonadati</taxon>
        <taxon>Pseudomonadota</taxon>
        <taxon>Gammaproteobacteria</taxon>
        <taxon>Lysobacterales</taxon>
        <taxon>Lysobacteraceae</taxon>
        <taxon>Lysobacter</taxon>
    </lineage>
</organism>
<evidence type="ECO:0000313" key="3">
    <source>
        <dbReference type="Proteomes" id="UP000060787"/>
    </source>
</evidence>
<dbReference type="KEGG" id="lab:LA76x_1244"/>
<reference evidence="2 3" key="1">
    <citation type="journal article" date="2015" name="BMC Genomics">
        <title>Comparative genomics and metabolic profiling of the genus Lysobacter.</title>
        <authorList>
            <person name="de Bruijn I."/>
            <person name="Cheng X."/>
            <person name="de Jager V."/>
            <person name="Exposito R.G."/>
            <person name="Watrous J."/>
            <person name="Patel N."/>
            <person name="Postma J."/>
            <person name="Dorrestein P.C."/>
            <person name="Kobayashi D."/>
            <person name="Raaijmakers J.M."/>
        </authorList>
    </citation>
    <scope>NUCLEOTIDE SEQUENCE [LARGE SCALE GENOMIC DNA]</scope>
    <source>
        <strain evidence="2 3">76</strain>
    </source>
</reference>
<dbReference type="KEGG" id="laq:GLA29479_1955"/>
<dbReference type="PATRIC" id="fig|84531.7.peg.1920"/>
<sequence length="59" mass="6497">MCASQFEDADAPDPHASSNRAITNRRRSKPVNTNPNISNIETATDLNKVEDKNMIAARV</sequence>
<dbReference type="Proteomes" id="UP000060787">
    <property type="component" value="Chromosome"/>
</dbReference>
<proteinExistence type="predicted"/>
<feature type="compositionally biased region" description="Polar residues" evidence="1">
    <location>
        <begin position="30"/>
        <end position="39"/>
    </location>
</feature>
<feature type="region of interest" description="Disordered" evidence="1">
    <location>
        <begin position="1"/>
        <end position="39"/>
    </location>
</feature>
<protein>
    <submittedName>
        <fullName evidence="2">Uncharacterized protein</fullName>
    </submittedName>
</protein>
<evidence type="ECO:0000313" key="2">
    <source>
        <dbReference type="EMBL" id="ALN79403.1"/>
    </source>
</evidence>
<name>A0A0S2F7A9_LYSAN</name>
<dbReference type="AlphaFoldDB" id="A0A0S2F7A9"/>
<keyword evidence="3" id="KW-1185">Reference proteome</keyword>
<evidence type="ECO:0000256" key="1">
    <source>
        <dbReference type="SAM" id="MobiDB-lite"/>
    </source>
</evidence>